<evidence type="ECO:0000256" key="2">
    <source>
        <dbReference type="ARBA" id="ARBA00022475"/>
    </source>
</evidence>
<comment type="caution">
    <text evidence="10">The sequence shown here is derived from an EMBL/GenBank/DDBJ whole genome shotgun (WGS) entry which is preliminary data.</text>
</comment>
<gene>
    <name evidence="10" type="ORF">SAMN04490203_1650</name>
</gene>
<evidence type="ECO:0000256" key="4">
    <source>
        <dbReference type="ARBA" id="ARBA00022989"/>
    </source>
</evidence>
<dbReference type="InterPro" id="IPR032807">
    <property type="entry name" value="GNVR"/>
</dbReference>
<keyword evidence="11" id="KW-1185">Reference proteome</keyword>
<dbReference type="Proteomes" id="UP000183155">
    <property type="component" value="Unassembled WGS sequence"/>
</dbReference>
<feature type="transmembrane region" description="Helical" evidence="7">
    <location>
        <begin position="395"/>
        <end position="415"/>
    </location>
</feature>
<evidence type="ECO:0000259" key="8">
    <source>
        <dbReference type="Pfam" id="PF02706"/>
    </source>
</evidence>
<reference evidence="10 11" key="1">
    <citation type="submission" date="2016-10" db="EMBL/GenBank/DDBJ databases">
        <authorList>
            <person name="Varghese N."/>
            <person name="Submissions S."/>
        </authorList>
    </citation>
    <scope>NUCLEOTIDE SEQUENCE [LARGE SCALE GENOMIC DNA]</scope>
    <source>
        <strain evidence="10 11">BS3652</strain>
    </source>
</reference>
<protein>
    <submittedName>
        <fullName evidence="10">LPS O-antigen chain length determinant protein, WzzB/FepE family</fullName>
    </submittedName>
</protein>
<feature type="domain" description="Polysaccharide chain length determinant N-terminal" evidence="8">
    <location>
        <begin position="15"/>
        <end position="77"/>
    </location>
</feature>
<keyword evidence="4 7" id="KW-1133">Transmembrane helix</keyword>
<organism evidence="10 11">
    <name type="scientific">Pseudomonas taetrolens</name>
    <dbReference type="NCBI Taxonomy" id="47884"/>
    <lineage>
        <taxon>Bacteria</taxon>
        <taxon>Pseudomonadati</taxon>
        <taxon>Pseudomonadota</taxon>
        <taxon>Gammaproteobacteria</taxon>
        <taxon>Pseudomonadales</taxon>
        <taxon>Pseudomonadaceae</taxon>
        <taxon>Pseudomonas</taxon>
    </lineage>
</organism>
<evidence type="ECO:0000256" key="1">
    <source>
        <dbReference type="ARBA" id="ARBA00004651"/>
    </source>
</evidence>
<dbReference type="InterPro" id="IPR050445">
    <property type="entry name" value="Bact_polysacc_biosynth/exp"/>
</dbReference>
<comment type="subcellular location">
    <subcellularLocation>
        <location evidence="1">Cell membrane</location>
        <topology evidence="1">Multi-pass membrane protein</topology>
    </subcellularLocation>
</comment>
<feature type="domain" description="Tyrosine-protein kinase G-rich" evidence="9">
    <location>
        <begin position="379"/>
        <end position="417"/>
    </location>
</feature>
<keyword evidence="6" id="KW-0175">Coiled coil</keyword>
<sequence length="441" mass="48071">MSSFSRISHGAASDGVDFVALVRAVWLQKNIIIAASVLCGLAAWGYASLVTPEYQVSSVIRPAAINELDALNRSGVYTLPPSEALLKVGASLESYDTRLGFFRANQALFSQFERPGRTLEQSFEHFNRSSLKLILPDPNKADSLGAFIGLELSYPEGVDGVQILNGFVDYAVDAEQKQIAADLKVIVNNRLTELRGKIDAARSNYESEKSAQIATLLESDNIKRAQLQDELKALRQQLKVGRFDRIAELNEAIGIAKSLGIQKPTTPLALGGSTDASNTNVMRTEINNQQTPLYFMGVDALEAERTALQNRKTDDFTEARIAKIAHELQLLQSNREVEVLKQRQNEDLFLSGVQPLRAEVVRLGNVGSLDTSNIKLVAVDRRALEPMEPIKPKKVLVVVLGLLLGGFLGVLIALVRHFVASRAARLQSAGPAAPSKDSGDN</sequence>
<evidence type="ECO:0000256" key="5">
    <source>
        <dbReference type="ARBA" id="ARBA00023136"/>
    </source>
</evidence>
<keyword evidence="5 7" id="KW-0472">Membrane</keyword>
<keyword evidence="2" id="KW-1003">Cell membrane</keyword>
<dbReference type="Pfam" id="PF13807">
    <property type="entry name" value="GNVR"/>
    <property type="match status" value="1"/>
</dbReference>
<dbReference type="InterPro" id="IPR003856">
    <property type="entry name" value="LPS_length_determ_N"/>
</dbReference>
<evidence type="ECO:0000313" key="10">
    <source>
        <dbReference type="EMBL" id="SEC02742.1"/>
    </source>
</evidence>
<dbReference type="EMBL" id="FNRS01000001">
    <property type="protein sequence ID" value="SEC02742.1"/>
    <property type="molecule type" value="Genomic_DNA"/>
</dbReference>
<dbReference type="Gene3D" id="3.30.1890.10">
    <property type="entry name" value="FepE-like"/>
    <property type="match status" value="2"/>
</dbReference>
<evidence type="ECO:0000256" key="7">
    <source>
        <dbReference type="SAM" id="Phobius"/>
    </source>
</evidence>
<evidence type="ECO:0000256" key="3">
    <source>
        <dbReference type="ARBA" id="ARBA00022692"/>
    </source>
</evidence>
<dbReference type="PANTHER" id="PTHR32309">
    <property type="entry name" value="TYROSINE-PROTEIN KINASE"/>
    <property type="match status" value="1"/>
</dbReference>
<evidence type="ECO:0000313" key="11">
    <source>
        <dbReference type="Proteomes" id="UP000183155"/>
    </source>
</evidence>
<dbReference type="Pfam" id="PF02706">
    <property type="entry name" value="Wzz"/>
    <property type="match status" value="1"/>
</dbReference>
<keyword evidence="3 7" id="KW-0812">Transmembrane</keyword>
<proteinExistence type="predicted"/>
<dbReference type="PANTHER" id="PTHR32309:SF13">
    <property type="entry name" value="FERRIC ENTEROBACTIN TRANSPORT PROTEIN FEPE"/>
    <property type="match status" value="1"/>
</dbReference>
<evidence type="ECO:0000256" key="6">
    <source>
        <dbReference type="SAM" id="Coils"/>
    </source>
</evidence>
<name>A0A1H4P723_PSETA</name>
<dbReference type="RefSeq" id="WP_082150759.1">
    <property type="nucleotide sequence ID" value="NZ_FNRS01000001.1"/>
</dbReference>
<dbReference type="SUPFAM" id="SSF160355">
    <property type="entry name" value="Bacterial polysaccharide co-polymerase-like"/>
    <property type="match status" value="2"/>
</dbReference>
<feature type="coiled-coil region" evidence="6">
    <location>
        <begin position="191"/>
        <end position="237"/>
    </location>
</feature>
<accession>A0A1H4P723</accession>
<evidence type="ECO:0000259" key="9">
    <source>
        <dbReference type="Pfam" id="PF13807"/>
    </source>
</evidence>